<sequence length="192" mass="21945">MKKVIFCFLIFTILIISGCIKPVNISPQITSKGGVEARVDIIRDSRWYNLSEDILVINLEIVNNSSENIWVYPLGKSVIIDQTGKQFSPIREIYYQPSTTPKVSFEVSFGTNQPPTFSFSISSSNKEKSLEEIIKSYELLKFKDGRIFAGARVSGLIAFHLPYCKFPARFIIPDVLFETTMRKINFEFILVR</sequence>
<comment type="caution">
    <text evidence="1">The sequence shown here is derived from an EMBL/GenBank/DDBJ whole genome shotgun (WGS) entry which is preliminary data.</text>
</comment>
<dbReference type="AlphaFoldDB" id="A0A7C3MQ02"/>
<proteinExistence type="predicted"/>
<protein>
    <recommendedName>
        <fullName evidence="2">Lipoprotein</fullName>
    </recommendedName>
</protein>
<organism evidence="1">
    <name type="scientific">Dictyoglomus thermophilum</name>
    <dbReference type="NCBI Taxonomy" id="14"/>
    <lineage>
        <taxon>Bacteria</taxon>
        <taxon>Pseudomonadati</taxon>
        <taxon>Dictyoglomota</taxon>
        <taxon>Dictyoglomia</taxon>
        <taxon>Dictyoglomales</taxon>
        <taxon>Dictyoglomaceae</taxon>
        <taxon>Dictyoglomus</taxon>
    </lineage>
</organism>
<name>A0A7C3MQ02_DICTH</name>
<reference evidence="1" key="1">
    <citation type="journal article" date="2020" name="mSystems">
        <title>Genome- and Community-Level Interaction Insights into Carbon Utilization and Element Cycling Functions of Hydrothermarchaeota in Hydrothermal Sediment.</title>
        <authorList>
            <person name="Zhou Z."/>
            <person name="Liu Y."/>
            <person name="Xu W."/>
            <person name="Pan J."/>
            <person name="Luo Z.H."/>
            <person name="Li M."/>
        </authorList>
    </citation>
    <scope>NUCLEOTIDE SEQUENCE [LARGE SCALE GENOMIC DNA]</scope>
    <source>
        <strain evidence="1">SpSt-81</strain>
    </source>
</reference>
<gene>
    <name evidence="1" type="ORF">ENW00_01745</name>
</gene>
<dbReference type="EMBL" id="DTIN01000009">
    <property type="protein sequence ID" value="HFX12866.1"/>
    <property type="molecule type" value="Genomic_DNA"/>
</dbReference>
<accession>A0A7C3MQ02</accession>
<evidence type="ECO:0000313" key="1">
    <source>
        <dbReference type="EMBL" id="HFX12866.1"/>
    </source>
</evidence>
<evidence type="ECO:0008006" key="2">
    <source>
        <dbReference type="Google" id="ProtNLM"/>
    </source>
</evidence>
<dbReference type="PROSITE" id="PS51257">
    <property type="entry name" value="PROKAR_LIPOPROTEIN"/>
    <property type="match status" value="1"/>
</dbReference>